<evidence type="ECO:0000256" key="1">
    <source>
        <dbReference type="ARBA" id="ARBA00022723"/>
    </source>
</evidence>
<dbReference type="PROSITE" id="PS51257">
    <property type="entry name" value="PROKAR_LIPOPROTEIN"/>
    <property type="match status" value="1"/>
</dbReference>
<dbReference type="EMBL" id="FXTH01000021">
    <property type="protein sequence ID" value="SMO89622.1"/>
    <property type="molecule type" value="Genomic_DNA"/>
</dbReference>
<accession>A0A521F069</accession>
<keyword evidence="7" id="KW-1185">Reference proteome</keyword>
<keyword evidence="6" id="KW-0131">Cell cycle</keyword>
<dbReference type="GO" id="GO:0016491">
    <property type="term" value="F:oxidoreductase activity"/>
    <property type="evidence" value="ECO:0007669"/>
    <property type="project" value="UniProtKB-KW"/>
</dbReference>
<evidence type="ECO:0000313" key="6">
    <source>
        <dbReference type="EMBL" id="SMO89622.1"/>
    </source>
</evidence>
<gene>
    <name evidence="6" type="ORF">SAMN06265218_1217</name>
</gene>
<keyword evidence="6" id="KW-0167">Capsid protein</keyword>
<dbReference type="Proteomes" id="UP000317593">
    <property type="component" value="Unassembled WGS sequence"/>
</dbReference>
<dbReference type="GO" id="GO:0051301">
    <property type="term" value="P:cell division"/>
    <property type="evidence" value="ECO:0007669"/>
    <property type="project" value="UniProtKB-KW"/>
</dbReference>
<evidence type="ECO:0000259" key="4">
    <source>
        <dbReference type="Pfam" id="PF07731"/>
    </source>
</evidence>
<dbReference type="InterPro" id="IPR011707">
    <property type="entry name" value="Cu-oxidase-like_N"/>
</dbReference>
<dbReference type="SUPFAM" id="SSF49503">
    <property type="entry name" value="Cupredoxins"/>
    <property type="match status" value="3"/>
</dbReference>
<feature type="domain" description="Plastocyanin-like" evidence="3">
    <location>
        <begin position="231"/>
        <end position="289"/>
    </location>
</feature>
<evidence type="ECO:0000313" key="7">
    <source>
        <dbReference type="Proteomes" id="UP000317593"/>
    </source>
</evidence>
<dbReference type="PANTHER" id="PTHR48267:SF1">
    <property type="entry name" value="BILIRUBIN OXIDASE"/>
    <property type="match status" value="1"/>
</dbReference>
<keyword evidence="1" id="KW-0479">Metal-binding</keyword>
<keyword evidence="6" id="KW-0132">Cell division</keyword>
<dbReference type="InterPro" id="IPR045087">
    <property type="entry name" value="Cu-oxidase_fam"/>
</dbReference>
<dbReference type="Pfam" id="PF00394">
    <property type="entry name" value="Cu-oxidase"/>
    <property type="match status" value="1"/>
</dbReference>
<dbReference type="Pfam" id="PF07731">
    <property type="entry name" value="Cu-oxidase_2"/>
    <property type="match status" value="1"/>
</dbReference>
<feature type="domain" description="Plastocyanin-like" evidence="4">
    <location>
        <begin position="376"/>
        <end position="486"/>
    </location>
</feature>
<keyword evidence="6" id="KW-0946">Virion</keyword>
<sequence>MDRKTFLKYAGTGAGGLLAPSIITSCTNSVPKQSNTYRYPLQFPEKLDTDQLRASRGSLAIGEEYTLDGLHFNGSLPGPTVHVKKGERFQVQFHNDIGEESIIHWHGMIVPPDMDGHPKDVISEGRYSYDFNINQRAGTYWYHPHPHKITGPQVYRGLAGFFIVTDDEEEALNLPSGKYELPLVIQDRKIDDTGQIYYDPSMPERMMTGYLGEHILVNGIPNPYHEVQPRPYRLRLLNGSNARIYNIAFRNEHLFTVIGSDGGLLPKPVETTELLLAPGERADILVDFSKGFTGKSAELISRKFSISSDGGMMGGMAQLMGQEGPDQGSEFPLMEFRIGNEADSSTSVDLPQQLSNVNFPSRTDAVRKRTIELNMEMMRGHTINGRLFEMLRVDEEITQGDTEIWEFINNSPVPHPMHIHAVQFKVLNRSGNRGLIPTETGWKDTALVMPGERVRVIMTFNAPKGLYVFHCHNLEHEDAGMMANLEIT</sequence>
<dbReference type="InterPro" id="IPR001117">
    <property type="entry name" value="Cu-oxidase_2nd"/>
</dbReference>
<organism evidence="6 7">
    <name type="scientific">Fodinibius sediminis</name>
    <dbReference type="NCBI Taxonomy" id="1214077"/>
    <lineage>
        <taxon>Bacteria</taxon>
        <taxon>Pseudomonadati</taxon>
        <taxon>Balneolota</taxon>
        <taxon>Balneolia</taxon>
        <taxon>Balneolales</taxon>
        <taxon>Balneolaceae</taxon>
        <taxon>Fodinibius</taxon>
    </lineage>
</organism>
<protein>
    <submittedName>
        <fullName evidence="6">Multicopper oxidase with three cupredoxin domains (Includes cell division protein FtsP and spore coat protein CotA)</fullName>
    </submittedName>
</protein>
<dbReference type="AlphaFoldDB" id="A0A521F069"/>
<keyword evidence="2" id="KW-0560">Oxidoreductase</keyword>
<dbReference type="GO" id="GO:0005507">
    <property type="term" value="F:copper ion binding"/>
    <property type="evidence" value="ECO:0007669"/>
    <property type="project" value="InterPro"/>
</dbReference>
<dbReference type="InterPro" id="IPR002355">
    <property type="entry name" value="Cu_oxidase_Cu_BS"/>
</dbReference>
<evidence type="ECO:0000256" key="2">
    <source>
        <dbReference type="ARBA" id="ARBA00023002"/>
    </source>
</evidence>
<dbReference type="Gene3D" id="2.60.40.420">
    <property type="entry name" value="Cupredoxins - blue copper proteins"/>
    <property type="match status" value="3"/>
</dbReference>
<reference evidence="6 7" key="1">
    <citation type="submission" date="2017-05" db="EMBL/GenBank/DDBJ databases">
        <authorList>
            <person name="Varghese N."/>
            <person name="Submissions S."/>
        </authorList>
    </citation>
    <scope>NUCLEOTIDE SEQUENCE [LARGE SCALE GENOMIC DNA]</scope>
    <source>
        <strain evidence="6 7">DSM 21194</strain>
    </source>
</reference>
<dbReference type="RefSeq" id="WP_142715824.1">
    <property type="nucleotide sequence ID" value="NZ_FXTH01000021.1"/>
</dbReference>
<dbReference type="OrthoDB" id="9757546at2"/>
<proteinExistence type="predicted"/>
<evidence type="ECO:0000259" key="5">
    <source>
        <dbReference type="Pfam" id="PF07732"/>
    </source>
</evidence>
<dbReference type="PANTHER" id="PTHR48267">
    <property type="entry name" value="CUPREDOXIN SUPERFAMILY PROTEIN"/>
    <property type="match status" value="1"/>
</dbReference>
<dbReference type="CDD" id="cd13879">
    <property type="entry name" value="CuRO_2_McoP_like"/>
    <property type="match status" value="1"/>
</dbReference>
<feature type="domain" description="Plastocyanin-like" evidence="5">
    <location>
        <begin position="69"/>
        <end position="168"/>
    </location>
</feature>
<dbReference type="InterPro" id="IPR008972">
    <property type="entry name" value="Cupredoxin"/>
</dbReference>
<dbReference type="CDD" id="cd13890">
    <property type="entry name" value="CuRO_3_CueO_FtsP"/>
    <property type="match status" value="1"/>
</dbReference>
<dbReference type="Pfam" id="PF07732">
    <property type="entry name" value="Cu-oxidase_3"/>
    <property type="match status" value="1"/>
</dbReference>
<dbReference type="InterPro" id="IPR011706">
    <property type="entry name" value="Cu-oxidase_C"/>
</dbReference>
<name>A0A521F069_9BACT</name>
<evidence type="ECO:0000259" key="3">
    <source>
        <dbReference type="Pfam" id="PF00394"/>
    </source>
</evidence>
<dbReference type="PROSITE" id="PS00080">
    <property type="entry name" value="MULTICOPPER_OXIDASE2"/>
    <property type="match status" value="1"/>
</dbReference>